<sequence>MRTSASVTPNLSLSFLCLDFEIRVSPTPGDTGLKGPQQDRLYHLAVTLYPTATLTASVANMPLSNRDTSACTLKSQKVNPPRLKIKSRPSKQMYNAALAGVLGYIGTRGYPLPDIHAHLSTSIGLDAPGLLSGPFADFEVAELRGDGLIYVIGMALLLSMYPDLCADRPQIMEASLGALTCNVTLSAIAKALCLWPGRVPVKAAADLMEAIVGTLDATFEGNTKAHIFVTYILGPLVTPAVEASFFQPVRVRSLVPTFTILKERISPENSPAACIRLLDPLVDAGKDLSRSNDSASADATRLLAKEATTSDAVENGVHAGDKRPREAQEDHELEERNDDAVVHMYESPSDNVDHHEDDGDWVDELDSDAAEPRHKKRKVVDDEQRPKATKQQDTGHRTSKEFTSRRAHESPRLHTERLIKRATYNAVDVAFWYPVPTATISFMLIVNPISYGERIDSKVGNFLLRYVLVAALHDAVRTPGGLTAQAAAMALNSMTSEYLLSRVAHAIGLSARESDAAAHKAFLCVLGRASYCRPSSEIREHLLAIFAPLVPVAMMGVQPLIRVPTPAKGFEKGRAHLRLVLELQARGITFDSGLTPLEALLSTNQIVVAAMLDTDLLEEVGII</sequence>
<name>A0A550CFM3_9AGAR</name>
<organism evidence="2 3">
    <name type="scientific">Schizophyllum amplum</name>
    <dbReference type="NCBI Taxonomy" id="97359"/>
    <lineage>
        <taxon>Eukaryota</taxon>
        <taxon>Fungi</taxon>
        <taxon>Dikarya</taxon>
        <taxon>Basidiomycota</taxon>
        <taxon>Agaricomycotina</taxon>
        <taxon>Agaricomycetes</taxon>
        <taxon>Agaricomycetidae</taxon>
        <taxon>Agaricales</taxon>
        <taxon>Schizophyllaceae</taxon>
        <taxon>Schizophyllum</taxon>
    </lineage>
</organism>
<keyword evidence="3" id="KW-1185">Reference proteome</keyword>
<gene>
    <name evidence="2" type="ORF">BD626DRAFT_621957</name>
</gene>
<reference evidence="2 3" key="1">
    <citation type="journal article" date="2019" name="New Phytol.">
        <title>Comparative genomics reveals unique wood-decay strategies and fruiting body development in the Schizophyllaceae.</title>
        <authorList>
            <person name="Almasi E."/>
            <person name="Sahu N."/>
            <person name="Krizsan K."/>
            <person name="Balint B."/>
            <person name="Kovacs G.M."/>
            <person name="Kiss B."/>
            <person name="Cseklye J."/>
            <person name="Drula E."/>
            <person name="Henrissat B."/>
            <person name="Nagy I."/>
            <person name="Chovatia M."/>
            <person name="Adam C."/>
            <person name="LaButti K."/>
            <person name="Lipzen A."/>
            <person name="Riley R."/>
            <person name="Grigoriev I.V."/>
            <person name="Nagy L.G."/>
        </authorList>
    </citation>
    <scope>NUCLEOTIDE SEQUENCE [LARGE SCALE GENOMIC DNA]</scope>
    <source>
        <strain evidence="2 3">NL-1724</strain>
    </source>
</reference>
<feature type="compositionally biased region" description="Basic and acidic residues" evidence="1">
    <location>
        <begin position="393"/>
        <end position="412"/>
    </location>
</feature>
<protein>
    <submittedName>
        <fullName evidence="2">Uncharacterized protein</fullName>
    </submittedName>
</protein>
<dbReference type="Proteomes" id="UP000320762">
    <property type="component" value="Unassembled WGS sequence"/>
</dbReference>
<evidence type="ECO:0000313" key="2">
    <source>
        <dbReference type="EMBL" id="TRM63601.1"/>
    </source>
</evidence>
<evidence type="ECO:0000256" key="1">
    <source>
        <dbReference type="SAM" id="MobiDB-lite"/>
    </source>
</evidence>
<feature type="compositionally biased region" description="Acidic residues" evidence="1">
    <location>
        <begin position="358"/>
        <end position="369"/>
    </location>
</feature>
<dbReference type="EMBL" id="VDMD01000009">
    <property type="protein sequence ID" value="TRM63601.1"/>
    <property type="molecule type" value="Genomic_DNA"/>
</dbReference>
<feature type="compositionally biased region" description="Basic and acidic residues" evidence="1">
    <location>
        <begin position="319"/>
        <end position="341"/>
    </location>
</feature>
<dbReference type="OrthoDB" id="3043119at2759"/>
<accession>A0A550CFM3</accession>
<comment type="caution">
    <text evidence="2">The sequence shown here is derived from an EMBL/GenBank/DDBJ whole genome shotgun (WGS) entry which is preliminary data.</text>
</comment>
<dbReference type="AlphaFoldDB" id="A0A550CFM3"/>
<proteinExistence type="predicted"/>
<feature type="region of interest" description="Disordered" evidence="1">
    <location>
        <begin position="305"/>
        <end position="412"/>
    </location>
</feature>
<evidence type="ECO:0000313" key="3">
    <source>
        <dbReference type="Proteomes" id="UP000320762"/>
    </source>
</evidence>